<dbReference type="RefSeq" id="WP_317944364.1">
    <property type="nucleotide sequence ID" value="NZ_JAUBDI010000010.1"/>
</dbReference>
<proteinExistence type="predicted"/>
<sequence length="59" mass="6924">MKRGLKAYLFMDKTVVTDKRFIVGATDEHFQEVELIVSDGDIMNLHHQIMREVEDDKDD</sequence>
<dbReference type="EMBL" id="JAUBDI010000010">
    <property type="protein sequence ID" value="MDW0113793.1"/>
    <property type="molecule type" value="Genomic_DNA"/>
</dbReference>
<comment type="caution">
    <text evidence="1">The sequence shown here is derived from an EMBL/GenBank/DDBJ whole genome shotgun (WGS) entry which is preliminary data.</text>
</comment>
<evidence type="ECO:0000313" key="2">
    <source>
        <dbReference type="Proteomes" id="UP001282284"/>
    </source>
</evidence>
<reference evidence="1 2" key="1">
    <citation type="submission" date="2023-06" db="EMBL/GenBank/DDBJ databases">
        <title>Sporosarcina sp. nov., isolated from Korean traditional fermented seafood 'Jeotgal'.</title>
        <authorList>
            <person name="Yang A.I."/>
            <person name="Shin N.-R."/>
        </authorList>
    </citation>
    <scope>NUCLEOTIDE SEQUENCE [LARGE SCALE GENOMIC DNA]</scope>
    <source>
        <strain evidence="1 2">KCTC13119</strain>
    </source>
</reference>
<keyword evidence="2" id="KW-1185">Reference proteome</keyword>
<name>A0ABU4GA05_9BACL</name>
<evidence type="ECO:0000313" key="1">
    <source>
        <dbReference type="EMBL" id="MDW0113793.1"/>
    </source>
</evidence>
<dbReference type="Proteomes" id="UP001282284">
    <property type="component" value="Unassembled WGS sequence"/>
</dbReference>
<gene>
    <name evidence="1" type="ORF">QT711_11400</name>
</gene>
<accession>A0ABU4GA05</accession>
<protein>
    <submittedName>
        <fullName evidence="1">Uncharacterized protein</fullName>
    </submittedName>
</protein>
<organism evidence="1 2">
    <name type="scientific">Sporosarcina saromensis</name>
    <dbReference type="NCBI Taxonomy" id="359365"/>
    <lineage>
        <taxon>Bacteria</taxon>
        <taxon>Bacillati</taxon>
        <taxon>Bacillota</taxon>
        <taxon>Bacilli</taxon>
        <taxon>Bacillales</taxon>
        <taxon>Caryophanaceae</taxon>
        <taxon>Sporosarcina</taxon>
    </lineage>
</organism>